<dbReference type="EMBL" id="JBDFQZ010000013">
    <property type="protein sequence ID" value="KAK9668821.1"/>
    <property type="molecule type" value="Genomic_DNA"/>
</dbReference>
<evidence type="ECO:0000256" key="3">
    <source>
        <dbReference type="ARBA" id="ARBA00023004"/>
    </source>
</evidence>
<keyword evidence="4" id="KW-0560">Oxidoreductase</keyword>
<dbReference type="Pfam" id="PF14226">
    <property type="entry name" value="DIOX_N"/>
    <property type="match status" value="1"/>
</dbReference>
<organism evidence="6 7">
    <name type="scientific">Saponaria officinalis</name>
    <name type="common">Common soapwort</name>
    <name type="synonym">Lychnis saponaria</name>
    <dbReference type="NCBI Taxonomy" id="3572"/>
    <lineage>
        <taxon>Eukaryota</taxon>
        <taxon>Viridiplantae</taxon>
        <taxon>Streptophyta</taxon>
        <taxon>Embryophyta</taxon>
        <taxon>Tracheophyta</taxon>
        <taxon>Spermatophyta</taxon>
        <taxon>Magnoliopsida</taxon>
        <taxon>eudicotyledons</taxon>
        <taxon>Gunneridae</taxon>
        <taxon>Pentapetalae</taxon>
        <taxon>Caryophyllales</taxon>
        <taxon>Caryophyllaceae</taxon>
        <taxon>Caryophylleae</taxon>
        <taxon>Saponaria</taxon>
    </lineage>
</organism>
<proteinExistence type="inferred from homology"/>
<evidence type="ECO:0000313" key="7">
    <source>
        <dbReference type="Proteomes" id="UP001443914"/>
    </source>
</evidence>
<dbReference type="InterPro" id="IPR027443">
    <property type="entry name" value="IPNS-like_sf"/>
</dbReference>
<evidence type="ECO:0000256" key="4">
    <source>
        <dbReference type="RuleBase" id="RU003682"/>
    </source>
</evidence>
<comment type="similarity">
    <text evidence="1 4">Belongs to the iron/ascorbate-dependent oxidoreductase family.</text>
</comment>
<dbReference type="Pfam" id="PF03171">
    <property type="entry name" value="2OG-FeII_Oxy"/>
    <property type="match status" value="1"/>
</dbReference>
<comment type="caution">
    <text evidence="6">The sequence shown here is derived from an EMBL/GenBank/DDBJ whole genome shotgun (WGS) entry which is preliminary data.</text>
</comment>
<dbReference type="InterPro" id="IPR050295">
    <property type="entry name" value="Plant_2OG-oxidoreductases"/>
</dbReference>
<dbReference type="PROSITE" id="PS51471">
    <property type="entry name" value="FE2OG_OXY"/>
    <property type="match status" value="1"/>
</dbReference>
<dbReference type="GO" id="GO:0016491">
    <property type="term" value="F:oxidoreductase activity"/>
    <property type="evidence" value="ECO:0007669"/>
    <property type="project" value="UniProtKB-KW"/>
</dbReference>
<name>A0AAW1GVK9_SAPOF</name>
<dbReference type="InterPro" id="IPR005123">
    <property type="entry name" value="Oxoglu/Fe-dep_dioxygenase_dom"/>
</dbReference>
<dbReference type="InterPro" id="IPR026992">
    <property type="entry name" value="DIOX_N"/>
</dbReference>
<evidence type="ECO:0000313" key="6">
    <source>
        <dbReference type="EMBL" id="KAK9668821.1"/>
    </source>
</evidence>
<dbReference type="AlphaFoldDB" id="A0AAW1GVK9"/>
<evidence type="ECO:0000259" key="5">
    <source>
        <dbReference type="PROSITE" id="PS51471"/>
    </source>
</evidence>
<dbReference type="InterPro" id="IPR044861">
    <property type="entry name" value="IPNS-like_FE2OG_OXY"/>
</dbReference>
<dbReference type="Gene3D" id="2.60.120.330">
    <property type="entry name" value="B-lactam Antibiotic, Isopenicillin N Synthase, Chain"/>
    <property type="match status" value="1"/>
</dbReference>
<feature type="domain" description="Fe2OG dioxygenase" evidence="5">
    <location>
        <begin position="195"/>
        <end position="295"/>
    </location>
</feature>
<dbReference type="SUPFAM" id="SSF51197">
    <property type="entry name" value="Clavaminate synthase-like"/>
    <property type="match status" value="1"/>
</dbReference>
<keyword evidence="3 4" id="KW-0408">Iron</keyword>
<sequence length="346" mass="39410">MGEPATFKWARDGNSTAIISETHILPEQKRPDLSKLTPGTIPIIDLSEAEDTIKSKVFEACHEYGIFYLVNHGVDETLCNDVLSAIVEFFNLPLEQGRGRLQTTDFDKEVKVINYQDYDGDRILPSWSESFTHLWRPSDDSFLHALPTNPPHYRELIRKYAKEMGMLMGKLLGWMSEGLGFEKGELEKSMGGKPMFYKMQSNFYPSCPNPELTLGLPVHNDMAALAIIRQTEHITGLHFLKDDIWRPVLPLPNAFVCNVGDVIEVLSNGKYKSVRHRSVTNKDKTRVSLVTFIAPNKQTILGPIKGTVDEQHPPRYETFLYANFHERILRPWLHPKSQSLTDDKAV</sequence>
<reference evidence="6" key="1">
    <citation type="submission" date="2024-03" db="EMBL/GenBank/DDBJ databases">
        <title>WGS assembly of Saponaria officinalis var. Norfolk2.</title>
        <authorList>
            <person name="Jenkins J."/>
            <person name="Shu S."/>
            <person name="Grimwood J."/>
            <person name="Barry K."/>
            <person name="Goodstein D."/>
            <person name="Schmutz J."/>
            <person name="Leebens-Mack J."/>
            <person name="Osbourn A."/>
        </authorList>
    </citation>
    <scope>NUCLEOTIDE SEQUENCE [LARGE SCALE GENOMIC DNA]</scope>
    <source>
        <strain evidence="6">JIC</strain>
    </source>
</reference>
<dbReference type="Proteomes" id="UP001443914">
    <property type="component" value="Unassembled WGS sequence"/>
</dbReference>
<keyword evidence="2 4" id="KW-0479">Metal-binding</keyword>
<dbReference type="PANTHER" id="PTHR47991">
    <property type="entry name" value="OXOGLUTARATE/IRON-DEPENDENT DIOXYGENASE"/>
    <property type="match status" value="1"/>
</dbReference>
<evidence type="ECO:0000256" key="1">
    <source>
        <dbReference type="ARBA" id="ARBA00008056"/>
    </source>
</evidence>
<dbReference type="GO" id="GO:0046872">
    <property type="term" value="F:metal ion binding"/>
    <property type="evidence" value="ECO:0007669"/>
    <property type="project" value="UniProtKB-KW"/>
</dbReference>
<keyword evidence="7" id="KW-1185">Reference proteome</keyword>
<evidence type="ECO:0000256" key="2">
    <source>
        <dbReference type="ARBA" id="ARBA00022723"/>
    </source>
</evidence>
<protein>
    <recommendedName>
        <fullName evidence="5">Fe2OG dioxygenase domain-containing protein</fullName>
    </recommendedName>
</protein>
<accession>A0AAW1GVK9</accession>
<gene>
    <name evidence="6" type="ORF">RND81_13G089000</name>
</gene>